<reference evidence="2" key="1">
    <citation type="submission" date="2017-10" db="EMBL/GenBank/DDBJ databases">
        <authorList>
            <person name="Regsiter A."/>
            <person name="William W."/>
        </authorList>
    </citation>
    <scope>NUCLEOTIDE SEQUENCE [LARGE SCALE GENOMIC DNA]</scope>
</reference>
<dbReference type="EMBL" id="LT962688">
    <property type="protein sequence ID" value="SOR27389.1"/>
    <property type="molecule type" value="Genomic_DNA"/>
</dbReference>
<accession>A0A2N9AJ63</accession>
<evidence type="ECO:0000313" key="2">
    <source>
        <dbReference type="Proteomes" id="UP000233769"/>
    </source>
</evidence>
<proteinExistence type="predicted"/>
<evidence type="ECO:0000313" key="1">
    <source>
        <dbReference type="EMBL" id="SOR27389.1"/>
    </source>
</evidence>
<dbReference type="AlphaFoldDB" id="A0A2N9AJ63"/>
<sequence>MSLCFSRAALPGYGGAAILSNGESALAARLSRTQHPFAWFFHHRPTAGLLDGHPNGGPITRYVRT</sequence>
<protein>
    <submittedName>
        <fullName evidence="1">Uncharacterized protein</fullName>
    </submittedName>
</protein>
<name>A0A2N9AJ63_METEX</name>
<organism evidence="1 2">
    <name type="scientific">Methylorubrum extorquens</name>
    <name type="common">Methylobacterium dichloromethanicum</name>
    <name type="synonym">Methylobacterium extorquens</name>
    <dbReference type="NCBI Taxonomy" id="408"/>
    <lineage>
        <taxon>Bacteria</taxon>
        <taxon>Pseudomonadati</taxon>
        <taxon>Pseudomonadota</taxon>
        <taxon>Alphaproteobacteria</taxon>
        <taxon>Hyphomicrobiales</taxon>
        <taxon>Methylobacteriaceae</taxon>
        <taxon>Methylorubrum</taxon>
    </lineage>
</organism>
<dbReference type="Proteomes" id="UP000233769">
    <property type="component" value="Chromosome tk0001"/>
</dbReference>
<gene>
    <name evidence="1" type="ORF">TK0001_0787</name>
</gene>